<dbReference type="Proteomes" id="UP000265520">
    <property type="component" value="Unassembled WGS sequence"/>
</dbReference>
<accession>A0A392TII3</accession>
<comment type="caution">
    <text evidence="1">The sequence shown here is derived from an EMBL/GenBank/DDBJ whole genome shotgun (WGS) entry which is preliminary data.</text>
</comment>
<evidence type="ECO:0000313" key="2">
    <source>
        <dbReference type="Proteomes" id="UP000265520"/>
    </source>
</evidence>
<protein>
    <submittedName>
        <fullName evidence="1">Uncharacterized protein</fullName>
    </submittedName>
</protein>
<organism evidence="1 2">
    <name type="scientific">Trifolium medium</name>
    <dbReference type="NCBI Taxonomy" id="97028"/>
    <lineage>
        <taxon>Eukaryota</taxon>
        <taxon>Viridiplantae</taxon>
        <taxon>Streptophyta</taxon>
        <taxon>Embryophyta</taxon>
        <taxon>Tracheophyta</taxon>
        <taxon>Spermatophyta</taxon>
        <taxon>Magnoliopsida</taxon>
        <taxon>eudicotyledons</taxon>
        <taxon>Gunneridae</taxon>
        <taxon>Pentapetalae</taxon>
        <taxon>rosids</taxon>
        <taxon>fabids</taxon>
        <taxon>Fabales</taxon>
        <taxon>Fabaceae</taxon>
        <taxon>Papilionoideae</taxon>
        <taxon>50 kb inversion clade</taxon>
        <taxon>NPAAA clade</taxon>
        <taxon>Hologalegina</taxon>
        <taxon>IRL clade</taxon>
        <taxon>Trifolieae</taxon>
        <taxon>Trifolium</taxon>
    </lineage>
</organism>
<name>A0A392TII3_9FABA</name>
<feature type="non-terminal residue" evidence="1">
    <location>
        <position position="54"/>
    </location>
</feature>
<sequence>MGSHMIIEERKVSKAAVEERRMLVNATSVERWAISLMITRGRKTSVSTVGSGDI</sequence>
<dbReference type="EMBL" id="LXQA010588258">
    <property type="protein sequence ID" value="MCI60798.1"/>
    <property type="molecule type" value="Genomic_DNA"/>
</dbReference>
<proteinExistence type="predicted"/>
<dbReference type="AlphaFoldDB" id="A0A392TII3"/>
<reference evidence="1 2" key="1">
    <citation type="journal article" date="2018" name="Front. Plant Sci.">
        <title>Red Clover (Trifolium pratense) and Zigzag Clover (T. medium) - A Picture of Genomic Similarities and Differences.</title>
        <authorList>
            <person name="Dluhosova J."/>
            <person name="Istvanek J."/>
            <person name="Nedelnik J."/>
            <person name="Repkova J."/>
        </authorList>
    </citation>
    <scope>NUCLEOTIDE SEQUENCE [LARGE SCALE GENOMIC DNA]</scope>
    <source>
        <strain evidence="2">cv. 10/8</strain>
        <tissue evidence="1">Leaf</tissue>
    </source>
</reference>
<evidence type="ECO:0000313" key="1">
    <source>
        <dbReference type="EMBL" id="MCI60798.1"/>
    </source>
</evidence>
<keyword evidence="2" id="KW-1185">Reference proteome</keyword>